<dbReference type="AlphaFoldDB" id="A0A975BCB7"/>
<dbReference type="KEGG" id="dli:dnl_50350"/>
<gene>
    <name evidence="2" type="ORF">dnl_50350</name>
</gene>
<keyword evidence="1" id="KW-0472">Membrane</keyword>
<accession>A0A975BCB7</accession>
<evidence type="ECO:0000313" key="2">
    <source>
        <dbReference type="EMBL" id="QTA82655.1"/>
    </source>
</evidence>
<dbReference type="Proteomes" id="UP000663720">
    <property type="component" value="Chromosome"/>
</dbReference>
<keyword evidence="1" id="KW-0812">Transmembrane</keyword>
<keyword evidence="1" id="KW-1133">Transmembrane helix</keyword>
<organism evidence="2 3">
    <name type="scientific">Desulfonema limicola</name>
    <dbReference type="NCBI Taxonomy" id="45656"/>
    <lineage>
        <taxon>Bacteria</taxon>
        <taxon>Pseudomonadati</taxon>
        <taxon>Thermodesulfobacteriota</taxon>
        <taxon>Desulfobacteria</taxon>
        <taxon>Desulfobacterales</taxon>
        <taxon>Desulfococcaceae</taxon>
        <taxon>Desulfonema</taxon>
    </lineage>
</organism>
<proteinExistence type="predicted"/>
<reference evidence="2" key="1">
    <citation type="journal article" date="2021" name="Microb. Physiol.">
        <title>Proteogenomic Insights into the Physiology of Marine, Sulfate-Reducing, Filamentous Desulfonema limicola and Desulfonema magnum.</title>
        <authorList>
            <person name="Schnaars V."/>
            <person name="Wohlbrand L."/>
            <person name="Scheve S."/>
            <person name="Hinrichs C."/>
            <person name="Reinhardt R."/>
            <person name="Rabus R."/>
        </authorList>
    </citation>
    <scope>NUCLEOTIDE SEQUENCE</scope>
    <source>
        <strain evidence="2">5ac10</strain>
    </source>
</reference>
<dbReference type="EMBL" id="CP061799">
    <property type="protein sequence ID" value="QTA82655.1"/>
    <property type="molecule type" value="Genomic_DNA"/>
</dbReference>
<keyword evidence="3" id="KW-1185">Reference proteome</keyword>
<name>A0A975BCB7_9BACT</name>
<sequence length="64" mass="7711">MWLPLPCIFLPALKFSLILSFHLYLYPVRLMAFLHQFGTEDYKKTDKNLYFLLDIILEKKCNSR</sequence>
<feature type="transmembrane region" description="Helical" evidence="1">
    <location>
        <begin position="12"/>
        <end position="34"/>
    </location>
</feature>
<protein>
    <submittedName>
        <fullName evidence="2">Uncharacterized protein</fullName>
    </submittedName>
</protein>
<evidence type="ECO:0000256" key="1">
    <source>
        <dbReference type="SAM" id="Phobius"/>
    </source>
</evidence>
<evidence type="ECO:0000313" key="3">
    <source>
        <dbReference type="Proteomes" id="UP000663720"/>
    </source>
</evidence>